<keyword evidence="2" id="KW-1185">Reference proteome</keyword>
<reference evidence="1" key="1">
    <citation type="submission" date="2023-01" db="EMBL/GenBank/DDBJ databases">
        <title>Genome assembly of the deep-sea coral Lophelia pertusa.</title>
        <authorList>
            <person name="Herrera S."/>
            <person name="Cordes E."/>
        </authorList>
    </citation>
    <scope>NUCLEOTIDE SEQUENCE</scope>
    <source>
        <strain evidence="1">USNM1676648</strain>
        <tissue evidence="1">Polyp</tissue>
    </source>
</reference>
<dbReference type="Proteomes" id="UP001163046">
    <property type="component" value="Unassembled WGS sequence"/>
</dbReference>
<accession>A0A9W9YTC3</accession>
<sequence length="240" mass="25384">MAEEELVFADVMNMLEAEPSSGAAEGVVAGLTAPGPDIPALREQLAVLVSTGKAKEALRVQLSHEQVKRLSDKDVEKYTKRYETYVGSKTTDSLVDSVIFLVSKAVGMAADITDIKDYQRELKNDYIINQELSILAGSAALKCGRFLALANAALITTKHINFNTSLSWPFRGGKYAYKLKVALISASIFAKNASGSANALISASIFAKNASGSANALISTSTSAKSALISASANKGLVYP</sequence>
<gene>
    <name evidence="1" type="ORF">OS493_011446</name>
</gene>
<protein>
    <submittedName>
        <fullName evidence="1">Uncharacterized protein</fullName>
    </submittedName>
</protein>
<dbReference type="OrthoDB" id="5989058at2759"/>
<evidence type="ECO:0000313" key="1">
    <source>
        <dbReference type="EMBL" id="KAJ7363168.1"/>
    </source>
</evidence>
<name>A0A9W9YTC3_9CNID</name>
<organism evidence="1 2">
    <name type="scientific">Desmophyllum pertusum</name>
    <dbReference type="NCBI Taxonomy" id="174260"/>
    <lineage>
        <taxon>Eukaryota</taxon>
        <taxon>Metazoa</taxon>
        <taxon>Cnidaria</taxon>
        <taxon>Anthozoa</taxon>
        <taxon>Hexacorallia</taxon>
        <taxon>Scleractinia</taxon>
        <taxon>Caryophylliina</taxon>
        <taxon>Caryophylliidae</taxon>
        <taxon>Desmophyllum</taxon>
    </lineage>
</organism>
<comment type="caution">
    <text evidence="1">The sequence shown here is derived from an EMBL/GenBank/DDBJ whole genome shotgun (WGS) entry which is preliminary data.</text>
</comment>
<evidence type="ECO:0000313" key="2">
    <source>
        <dbReference type="Proteomes" id="UP001163046"/>
    </source>
</evidence>
<proteinExistence type="predicted"/>
<dbReference type="EMBL" id="MU827306">
    <property type="protein sequence ID" value="KAJ7363168.1"/>
    <property type="molecule type" value="Genomic_DNA"/>
</dbReference>
<dbReference type="AlphaFoldDB" id="A0A9W9YTC3"/>